<dbReference type="EMBL" id="CAIIXF020000009">
    <property type="protein sequence ID" value="CAH1795062.1"/>
    <property type="molecule type" value="Genomic_DNA"/>
</dbReference>
<evidence type="ECO:0000256" key="2">
    <source>
        <dbReference type="ARBA" id="ARBA00022692"/>
    </source>
</evidence>
<evidence type="ECO:0000313" key="5">
    <source>
        <dbReference type="EMBL" id="CAH1795062.1"/>
    </source>
</evidence>
<proteinExistence type="predicted"/>
<keyword evidence="3" id="KW-1133">Transmembrane helix</keyword>
<protein>
    <submittedName>
        <fullName evidence="5">Uncharacterized protein</fullName>
    </submittedName>
</protein>
<keyword evidence="4" id="KW-0472">Membrane</keyword>
<dbReference type="SUPFAM" id="SSF103473">
    <property type="entry name" value="MFS general substrate transporter"/>
    <property type="match status" value="1"/>
</dbReference>
<gene>
    <name evidence="5" type="ORF">OFUS_LOCUS19654</name>
</gene>
<dbReference type="GO" id="GO:0022857">
    <property type="term" value="F:transmembrane transporter activity"/>
    <property type="evidence" value="ECO:0007669"/>
    <property type="project" value="InterPro"/>
</dbReference>
<evidence type="ECO:0000256" key="3">
    <source>
        <dbReference type="ARBA" id="ARBA00022989"/>
    </source>
</evidence>
<sequence>MLGLQYYIVNTYSNVVNKKFTRTKGRYYIHFGENEDIFNNTMVNKVEDILASLGDPGSYAKVIFFFVSLNYIPVAFNHLAMAVFGARTTFTCKVPEGFPANLTISPTGEPCKIFANYSSSSNATESCSTGYDYIRHRKYMDWQLEETNIVMKWDLVCSEKYRVSLATSIYFAGVMLGGLAFGTISDRIGRKATGLICLYVPVLLGVMVFFVDNYILFVILRFFIGFFMQGLQTASFVHFTEFFRKGTHRAYVCATMEVVWSIGVMLLAGITFLIRDWRYIELAICLPPLIALPYTFFVPESLRWLIASKRYKEADKVLRKAAEFNNITLSEDPLDLKNYNAKTEDPAEGEKHYNVLDMFKTPKLRLRTFVSFYVWMATSLIYYGLSLNASGFAGNKYLNFFVSGAVELPAYALGIFILSRFGRRIPLCIYLLIGGVALIIAGTIPKTTTSGGVITDIRWVGTMLAWIGKFSAAGCWSVLFLYGSELYPTVIRNVAVGACAFWARVGSLIAPQILLLGDYYFTELPLIVYGSVAILGGFLTLLLPETLHSKLPDTIEEAEGITMNDKDKHALDNSAYKPDDDNTKF</sequence>
<name>A0A8J1U926_OWEFU</name>
<dbReference type="Proteomes" id="UP000749559">
    <property type="component" value="Unassembled WGS sequence"/>
</dbReference>
<dbReference type="GO" id="GO:0016020">
    <property type="term" value="C:membrane"/>
    <property type="evidence" value="ECO:0007669"/>
    <property type="project" value="UniProtKB-SubCell"/>
</dbReference>
<dbReference type="InterPro" id="IPR005828">
    <property type="entry name" value="MFS_sugar_transport-like"/>
</dbReference>
<keyword evidence="2" id="KW-0812">Transmembrane</keyword>
<comment type="caution">
    <text evidence="5">The sequence shown here is derived from an EMBL/GenBank/DDBJ whole genome shotgun (WGS) entry which is preliminary data.</text>
</comment>
<dbReference type="CDD" id="cd17317">
    <property type="entry name" value="MFS_SLC22"/>
    <property type="match status" value="1"/>
</dbReference>
<comment type="subcellular location">
    <subcellularLocation>
        <location evidence="1">Membrane</location>
        <topology evidence="1">Multi-pass membrane protein</topology>
    </subcellularLocation>
</comment>
<evidence type="ECO:0000313" key="6">
    <source>
        <dbReference type="Proteomes" id="UP000749559"/>
    </source>
</evidence>
<evidence type="ECO:0000256" key="4">
    <source>
        <dbReference type="ARBA" id="ARBA00023136"/>
    </source>
</evidence>
<dbReference type="InterPro" id="IPR020846">
    <property type="entry name" value="MFS_dom"/>
</dbReference>
<dbReference type="PROSITE" id="PS50850">
    <property type="entry name" value="MFS"/>
    <property type="match status" value="1"/>
</dbReference>
<evidence type="ECO:0000256" key="1">
    <source>
        <dbReference type="ARBA" id="ARBA00004141"/>
    </source>
</evidence>
<keyword evidence="6" id="KW-1185">Reference proteome</keyword>
<organism evidence="5 6">
    <name type="scientific">Owenia fusiformis</name>
    <name type="common">Polychaete worm</name>
    <dbReference type="NCBI Taxonomy" id="6347"/>
    <lineage>
        <taxon>Eukaryota</taxon>
        <taxon>Metazoa</taxon>
        <taxon>Spiralia</taxon>
        <taxon>Lophotrochozoa</taxon>
        <taxon>Annelida</taxon>
        <taxon>Polychaeta</taxon>
        <taxon>Sedentaria</taxon>
        <taxon>Canalipalpata</taxon>
        <taxon>Sabellida</taxon>
        <taxon>Oweniida</taxon>
        <taxon>Oweniidae</taxon>
        <taxon>Owenia</taxon>
    </lineage>
</organism>
<dbReference type="OrthoDB" id="2261376at2759"/>
<dbReference type="PANTHER" id="PTHR24064">
    <property type="entry name" value="SOLUTE CARRIER FAMILY 22 MEMBER"/>
    <property type="match status" value="1"/>
</dbReference>
<dbReference type="AlphaFoldDB" id="A0A8J1U926"/>
<dbReference type="Gene3D" id="1.20.1250.20">
    <property type="entry name" value="MFS general substrate transporter like domains"/>
    <property type="match status" value="1"/>
</dbReference>
<dbReference type="InterPro" id="IPR036259">
    <property type="entry name" value="MFS_trans_sf"/>
</dbReference>
<accession>A0A8J1U926</accession>
<dbReference type="Pfam" id="PF00083">
    <property type="entry name" value="Sugar_tr"/>
    <property type="match status" value="1"/>
</dbReference>
<reference evidence="5" key="1">
    <citation type="submission" date="2022-03" db="EMBL/GenBank/DDBJ databases">
        <authorList>
            <person name="Martin C."/>
        </authorList>
    </citation>
    <scope>NUCLEOTIDE SEQUENCE</scope>
</reference>